<evidence type="ECO:0000313" key="3">
    <source>
        <dbReference type="EMBL" id="CAG2146990.1"/>
    </source>
</evidence>
<protein>
    <recommendedName>
        <fullName evidence="5">ABC transporter substrate-binding protein</fullName>
    </recommendedName>
</protein>
<accession>A0ABM8THM5</accession>
<keyword evidence="4" id="KW-1185">Reference proteome</keyword>
<dbReference type="PANTHER" id="PTHR42928:SF5">
    <property type="entry name" value="BLR1237 PROTEIN"/>
    <property type="match status" value="1"/>
</dbReference>
<evidence type="ECO:0000256" key="2">
    <source>
        <dbReference type="SAM" id="SignalP"/>
    </source>
</evidence>
<comment type="caution">
    <text evidence="3">The sequence shown here is derived from an EMBL/GenBank/DDBJ whole genome shotgun (WGS) entry which is preliminary data.</text>
</comment>
<dbReference type="PANTHER" id="PTHR42928">
    <property type="entry name" value="TRICARBOXYLATE-BINDING PROTEIN"/>
    <property type="match status" value="1"/>
</dbReference>
<dbReference type="EMBL" id="CAJPVI010000017">
    <property type="protein sequence ID" value="CAG2146990.1"/>
    <property type="molecule type" value="Genomic_DNA"/>
</dbReference>
<evidence type="ECO:0000256" key="1">
    <source>
        <dbReference type="ARBA" id="ARBA00006987"/>
    </source>
</evidence>
<dbReference type="InterPro" id="IPR005064">
    <property type="entry name" value="BUG"/>
</dbReference>
<dbReference type="Proteomes" id="UP000672657">
    <property type="component" value="Unassembled WGS sequence"/>
</dbReference>
<comment type="similarity">
    <text evidence="1">Belongs to the UPF0065 (bug) family.</text>
</comment>
<feature type="chain" id="PRO_5046260079" description="ABC transporter substrate-binding protein" evidence="2">
    <location>
        <begin position="29"/>
        <end position="331"/>
    </location>
</feature>
<feature type="signal peptide" evidence="2">
    <location>
        <begin position="1"/>
        <end position="28"/>
    </location>
</feature>
<organism evidence="3 4">
    <name type="scientific">Cupriavidus numazuensis</name>
    <dbReference type="NCBI Taxonomy" id="221992"/>
    <lineage>
        <taxon>Bacteria</taxon>
        <taxon>Pseudomonadati</taxon>
        <taxon>Pseudomonadota</taxon>
        <taxon>Betaproteobacteria</taxon>
        <taxon>Burkholderiales</taxon>
        <taxon>Burkholderiaceae</taxon>
        <taxon>Cupriavidus</taxon>
    </lineage>
</organism>
<dbReference type="RefSeq" id="WP_211954100.1">
    <property type="nucleotide sequence ID" value="NZ_CAJPVI010000017.1"/>
</dbReference>
<dbReference type="Gene3D" id="3.40.190.10">
    <property type="entry name" value="Periplasmic binding protein-like II"/>
    <property type="match status" value="1"/>
</dbReference>
<dbReference type="PIRSF" id="PIRSF017082">
    <property type="entry name" value="YflP"/>
    <property type="match status" value="1"/>
</dbReference>
<sequence>MTSPHFRSRRSLLLAACAGLAAPAVSFAQLRGKPPIRILVGLPPGGGTDAIARYFSDSLPALLGQPVIVENHVGAGGRLAADVLKSAEPDGLTYMIAPNATPTFQTLVFGKQLKWDLWRDFAPVAALVSYPTGMAAGAATGVSTANSFVQWARAHSQEASFGTPGLGGQNHFLGLQFAKAAGISLSVTPYKGTPPMITDLLGGHIPSAVTLLQDLLRHHRAGKVRLLGIFSDKRSPLAPDIPTMAEQGIPVRSGDAWTAMWAPVRTPPAEIARVQAALKTILSAPQARQSLMSQLSVVPDYLDGEQMARRQRAELETWGPIIRASGFRAEL</sequence>
<dbReference type="InterPro" id="IPR042100">
    <property type="entry name" value="Bug_dom1"/>
</dbReference>
<evidence type="ECO:0000313" key="4">
    <source>
        <dbReference type="Proteomes" id="UP000672657"/>
    </source>
</evidence>
<evidence type="ECO:0008006" key="5">
    <source>
        <dbReference type="Google" id="ProtNLM"/>
    </source>
</evidence>
<dbReference type="Gene3D" id="3.40.190.150">
    <property type="entry name" value="Bordetella uptake gene, domain 1"/>
    <property type="match status" value="1"/>
</dbReference>
<name>A0ABM8THM5_9BURK</name>
<reference evidence="3 4" key="1">
    <citation type="submission" date="2021-03" db="EMBL/GenBank/DDBJ databases">
        <authorList>
            <person name="Peeters C."/>
        </authorList>
    </citation>
    <scope>NUCLEOTIDE SEQUENCE [LARGE SCALE GENOMIC DNA]</scope>
    <source>
        <strain evidence="3 4">LMG 26411</strain>
    </source>
</reference>
<dbReference type="Pfam" id="PF03401">
    <property type="entry name" value="TctC"/>
    <property type="match status" value="1"/>
</dbReference>
<proteinExistence type="inferred from homology"/>
<gene>
    <name evidence="3" type="ORF">LMG26411_03051</name>
</gene>
<keyword evidence="2" id="KW-0732">Signal</keyword>